<dbReference type="EMBL" id="CYKH01001991">
    <property type="protein sequence ID" value="CUG92009.1"/>
    <property type="molecule type" value="Genomic_DNA"/>
</dbReference>
<feature type="domain" description="PARP catalytic" evidence="1">
    <location>
        <begin position="401"/>
        <end position="498"/>
    </location>
</feature>
<proteinExistence type="predicted"/>
<sequence length="599" mass="65266">MSTVALFLPSSRLTRLTPVRDTDDDVGLAQVFVPFPESALDPMMASLLHIGHYATTTSVVDWVIAATVNLVETFVSQCSSLSSNELCTTLPLISELVGTLCQRLSGPQGVVDVCKLMITMMKHASIVEHFSTPQIAASFVAMARFATTPDSTACFSLAVCSIVDENESAQLLLANSDVRSALTAMSAFATTPYAAACLSSALCKIVVGNPTGMALFATETVLSALCALSTVVDRSGVTSVLSAFQLLWCDCAHEDSLIVATDALRRALSELECKADRVDIPRIESVRRRLLGAVCVDEGLTSMFVNMLGQTDIFSAQCCWNEGAGGVLSSEVSEGSPAWTFVTSRARDPPRRTGQFYTTSRILLVRREGQAATFLKLHDQELTARGDGSRLRMNMGNSEAAIAAIETLKSMFEEKVLRSRSPAARILFAWYGVETSSVNAVCRHGPRNFGTTDPGFFGSGTYFSREAAYASRYSKLDDNGEGAVILFAISVSQAYPVTIEADYRTAEEEIPFTSMFNGMYDGFSRFYPTDPKNAIALQNRCDAHFIPVTQYGYLHPRAGYQTARDVDYQATHTNNAEYHELVIGSHHRCLPIAVMYFRR</sequence>
<gene>
    <name evidence="2" type="ORF">BSAL_35100</name>
</gene>
<dbReference type="Proteomes" id="UP000051952">
    <property type="component" value="Unassembled WGS sequence"/>
</dbReference>
<dbReference type="Pfam" id="PF00644">
    <property type="entry name" value="PARP"/>
    <property type="match status" value="1"/>
</dbReference>
<dbReference type="VEuPathDB" id="TriTrypDB:BSAL_35100"/>
<evidence type="ECO:0000313" key="3">
    <source>
        <dbReference type="Proteomes" id="UP000051952"/>
    </source>
</evidence>
<accession>A0A0S4JP17</accession>
<dbReference type="InterPro" id="IPR012317">
    <property type="entry name" value="Poly(ADP-ribose)pol_cat_dom"/>
</dbReference>
<reference evidence="3" key="1">
    <citation type="submission" date="2015-09" db="EMBL/GenBank/DDBJ databases">
        <authorList>
            <consortium name="Pathogen Informatics"/>
        </authorList>
    </citation>
    <scope>NUCLEOTIDE SEQUENCE [LARGE SCALE GENOMIC DNA]</scope>
    <source>
        <strain evidence="3">Lake Konstanz</strain>
    </source>
</reference>
<dbReference type="OrthoDB" id="10690622at2759"/>
<protein>
    <recommendedName>
        <fullName evidence="1">PARP catalytic domain-containing protein</fullName>
    </recommendedName>
</protein>
<dbReference type="Gene3D" id="3.90.228.10">
    <property type="match status" value="1"/>
</dbReference>
<dbReference type="GO" id="GO:0003950">
    <property type="term" value="F:NAD+ poly-ADP-ribosyltransferase activity"/>
    <property type="evidence" value="ECO:0007669"/>
    <property type="project" value="InterPro"/>
</dbReference>
<name>A0A0S4JP17_BODSA</name>
<evidence type="ECO:0000313" key="2">
    <source>
        <dbReference type="EMBL" id="CUG92009.1"/>
    </source>
</evidence>
<keyword evidence="3" id="KW-1185">Reference proteome</keyword>
<evidence type="ECO:0000259" key="1">
    <source>
        <dbReference type="Pfam" id="PF00644"/>
    </source>
</evidence>
<organism evidence="2 3">
    <name type="scientific">Bodo saltans</name>
    <name type="common">Flagellated protozoan</name>
    <dbReference type="NCBI Taxonomy" id="75058"/>
    <lineage>
        <taxon>Eukaryota</taxon>
        <taxon>Discoba</taxon>
        <taxon>Euglenozoa</taxon>
        <taxon>Kinetoplastea</taxon>
        <taxon>Metakinetoplastina</taxon>
        <taxon>Eubodonida</taxon>
        <taxon>Bodonidae</taxon>
        <taxon>Bodo</taxon>
    </lineage>
</organism>
<dbReference type="AlphaFoldDB" id="A0A0S4JP17"/>
<dbReference type="SUPFAM" id="SSF56399">
    <property type="entry name" value="ADP-ribosylation"/>
    <property type="match status" value="1"/>
</dbReference>